<evidence type="ECO:0000313" key="2">
    <source>
        <dbReference type="Proteomes" id="UP000032304"/>
    </source>
</evidence>
<dbReference type="Proteomes" id="UP000032304">
    <property type="component" value="Chromosome 11"/>
</dbReference>
<evidence type="ECO:0000313" key="1">
    <source>
        <dbReference type="EMBL" id="KJB70408.1"/>
    </source>
</evidence>
<sequence length="97" mass="11261">MKNSHWTTNKERLAKANSKALYVIFCSVDQQEFKRVSNCIIVKESFALGEEYCNTKLVNNVLRSFPKIFFIEVTATKEAKNHEILKIDELIETLSDF</sequence>
<reference evidence="1 2" key="1">
    <citation type="journal article" date="2012" name="Nature">
        <title>Repeated polyploidization of Gossypium genomes and the evolution of spinnable cotton fibres.</title>
        <authorList>
            <person name="Paterson A.H."/>
            <person name="Wendel J.F."/>
            <person name="Gundlach H."/>
            <person name="Guo H."/>
            <person name="Jenkins J."/>
            <person name="Jin D."/>
            <person name="Llewellyn D."/>
            <person name="Showmaker K.C."/>
            <person name="Shu S."/>
            <person name="Udall J."/>
            <person name="Yoo M.J."/>
            <person name="Byers R."/>
            <person name="Chen W."/>
            <person name="Doron-Faigenboim A."/>
            <person name="Duke M.V."/>
            <person name="Gong L."/>
            <person name="Grimwood J."/>
            <person name="Grover C."/>
            <person name="Grupp K."/>
            <person name="Hu G."/>
            <person name="Lee T.H."/>
            <person name="Li J."/>
            <person name="Lin L."/>
            <person name="Liu T."/>
            <person name="Marler B.S."/>
            <person name="Page J.T."/>
            <person name="Roberts A.W."/>
            <person name="Romanel E."/>
            <person name="Sanders W.S."/>
            <person name="Szadkowski E."/>
            <person name="Tan X."/>
            <person name="Tang H."/>
            <person name="Xu C."/>
            <person name="Wang J."/>
            <person name="Wang Z."/>
            <person name="Zhang D."/>
            <person name="Zhang L."/>
            <person name="Ashrafi H."/>
            <person name="Bedon F."/>
            <person name="Bowers J.E."/>
            <person name="Brubaker C.L."/>
            <person name="Chee P.W."/>
            <person name="Das S."/>
            <person name="Gingle A.R."/>
            <person name="Haigler C.H."/>
            <person name="Harker D."/>
            <person name="Hoffmann L.V."/>
            <person name="Hovav R."/>
            <person name="Jones D.C."/>
            <person name="Lemke C."/>
            <person name="Mansoor S."/>
            <person name="ur Rahman M."/>
            <person name="Rainville L.N."/>
            <person name="Rambani A."/>
            <person name="Reddy U.K."/>
            <person name="Rong J.K."/>
            <person name="Saranga Y."/>
            <person name="Scheffler B.E."/>
            <person name="Scheffler J.A."/>
            <person name="Stelly D.M."/>
            <person name="Triplett B.A."/>
            <person name="Van Deynze A."/>
            <person name="Vaslin M.F."/>
            <person name="Waghmare V.N."/>
            <person name="Walford S.A."/>
            <person name="Wright R.J."/>
            <person name="Zaki E.A."/>
            <person name="Zhang T."/>
            <person name="Dennis E.S."/>
            <person name="Mayer K.F."/>
            <person name="Peterson D.G."/>
            <person name="Rokhsar D.S."/>
            <person name="Wang X."/>
            <person name="Schmutz J."/>
        </authorList>
    </citation>
    <scope>NUCLEOTIDE SEQUENCE [LARGE SCALE GENOMIC DNA]</scope>
</reference>
<dbReference type="AlphaFoldDB" id="A0A0D2T3X0"/>
<name>A0A0D2T3X0_GOSRA</name>
<proteinExistence type="predicted"/>
<gene>
    <name evidence="1" type="ORF">B456_011G071600</name>
</gene>
<keyword evidence="2" id="KW-1185">Reference proteome</keyword>
<accession>A0A0D2T3X0</accession>
<dbReference type="OMA" id="WTTNKER"/>
<dbReference type="EMBL" id="CM001750">
    <property type="protein sequence ID" value="KJB70408.1"/>
    <property type="molecule type" value="Genomic_DNA"/>
</dbReference>
<organism evidence="1 2">
    <name type="scientific">Gossypium raimondii</name>
    <name type="common">Peruvian cotton</name>
    <name type="synonym">Gossypium klotzschianum subsp. raimondii</name>
    <dbReference type="NCBI Taxonomy" id="29730"/>
    <lineage>
        <taxon>Eukaryota</taxon>
        <taxon>Viridiplantae</taxon>
        <taxon>Streptophyta</taxon>
        <taxon>Embryophyta</taxon>
        <taxon>Tracheophyta</taxon>
        <taxon>Spermatophyta</taxon>
        <taxon>Magnoliopsida</taxon>
        <taxon>eudicotyledons</taxon>
        <taxon>Gunneridae</taxon>
        <taxon>Pentapetalae</taxon>
        <taxon>rosids</taxon>
        <taxon>malvids</taxon>
        <taxon>Malvales</taxon>
        <taxon>Malvaceae</taxon>
        <taxon>Malvoideae</taxon>
        <taxon>Gossypium</taxon>
    </lineage>
</organism>
<protein>
    <submittedName>
        <fullName evidence="1">Uncharacterized protein</fullName>
    </submittedName>
</protein>
<dbReference type="Gramene" id="KJB70408">
    <property type="protein sequence ID" value="KJB70408"/>
    <property type="gene ID" value="B456_011G071600"/>
</dbReference>